<dbReference type="Proteomes" id="UP001494902">
    <property type="component" value="Unassembled WGS sequence"/>
</dbReference>
<keyword evidence="3" id="KW-1185">Reference proteome</keyword>
<dbReference type="RefSeq" id="WP_349298983.1">
    <property type="nucleotide sequence ID" value="NZ_JBEDNQ010000006.1"/>
</dbReference>
<proteinExistence type="predicted"/>
<name>A0ABV1KBP9_9PSEU</name>
<comment type="caution">
    <text evidence="2">The sequence shown here is derived from an EMBL/GenBank/DDBJ whole genome shotgun (WGS) entry which is preliminary data.</text>
</comment>
<evidence type="ECO:0000313" key="2">
    <source>
        <dbReference type="EMBL" id="MEQ3551905.1"/>
    </source>
</evidence>
<feature type="region of interest" description="Disordered" evidence="1">
    <location>
        <begin position="1"/>
        <end position="46"/>
    </location>
</feature>
<sequence>MSPTTRTLISPGRHVRGRGATQRLGEYLAPPGSTPLIIADDKGRPS</sequence>
<protein>
    <submittedName>
        <fullName evidence="2">Uncharacterized protein</fullName>
    </submittedName>
</protein>
<evidence type="ECO:0000256" key="1">
    <source>
        <dbReference type="SAM" id="MobiDB-lite"/>
    </source>
</evidence>
<reference evidence="2 3" key="1">
    <citation type="submission" date="2024-03" db="EMBL/GenBank/DDBJ databases">
        <title>Draft genome sequence of Pseudonocardia nematodicida JCM 31783.</title>
        <authorList>
            <person name="Butdee W."/>
            <person name="Duangmal K."/>
        </authorList>
    </citation>
    <scope>NUCLEOTIDE SEQUENCE [LARGE SCALE GENOMIC DNA]</scope>
    <source>
        <strain evidence="2 3">JCM 31783</strain>
    </source>
</reference>
<evidence type="ECO:0000313" key="3">
    <source>
        <dbReference type="Proteomes" id="UP001494902"/>
    </source>
</evidence>
<accession>A0ABV1KBP9</accession>
<organism evidence="2 3">
    <name type="scientific">Pseudonocardia nematodicida</name>
    <dbReference type="NCBI Taxonomy" id="1206997"/>
    <lineage>
        <taxon>Bacteria</taxon>
        <taxon>Bacillati</taxon>
        <taxon>Actinomycetota</taxon>
        <taxon>Actinomycetes</taxon>
        <taxon>Pseudonocardiales</taxon>
        <taxon>Pseudonocardiaceae</taxon>
        <taxon>Pseudonocardia</taxon>
    </lineage>
</organism>
<gene>
    <name evidence="2" type="ORF">WIS52_15640</name>
</gene>
<dbReference type="EMBL" id="JBEDNQ010000006">
    <property type="protein sequence ID" value="MEQ3551905.1"/>
    <property type="molecule type" value="Genomic_DNA"/>
</dbReference>